<dbReference type="AlphaFoldDB" id="A0AAD7WZI1"/>
<dbReference type="NCBIfam" id="TIGR01509">
    <property type="entry name" value="HAD-SF-IA-v3"/>
    <property type="match status" value="1"/>
</dbReference>
<evidence type="ECO:0000259" key="2">
    <source>
        <dbReference type="Pfam" id="PF01636"/>
    </source>
</evidence>
<sequence length="415" mass="45088">MAYSTRMMLHSRSVVARLNRLCWQLVPRSHLTIKATAPCYKAVIFDMGGVLLPSPFHKATEWEQQNGVPVGTIGQAIRAGGEGSTWKKFMRAELGPEEFAEAFSKECTEIAGCPVPAGSFFSALTTGSMAQPLDAVMDAVRCLRAEGLKTAVLTNNFFLPGGATFLPLDRSLFDVIVESCLEGMCKPDPRIYRLCAERLGVSPQEAVFLDDVGNFAKAAAQLGMRAIKVVDPVRAVKELEAVLGFPLSGFLPGTRAVRRAMQLPVSQLAQYLQTALHLSDTESVSVRQFSHGQSNPTYLLSVGGRQIVLRKKPPGALLPSAHAVEREFRVLKAIGSAGVPVPEVIALCEDPSILGTPFYLMEFCPGRVFLDPSLPGLSPEERREVYKAMTNVLCQIHRVDISAVGLEDYGKPGRT</sequence>
<dbReference type="InterPro" id="IPR036412">
    <property type="entry name" value="HAD-like_sf"/>
</dbReference>
<dbReference type="SFLD" id="SFLDS00003">
    <property type="entry name" value="Haloacid_Dehalogenase"/>
    <property type="match status" value="1"/>
</dbReference>
<dbReference type="InterPro" id="IPR052898">
    <property type="entry name" value="ACAD10-like"/>
</dbReference>
<dbReference type="InterPro" id="IPR041726">
    <property type="entry name" value="ACAD10_11_N"/>
</dbReference>
<proteinExistence type="predicted"/>
<evidence type="ECO:0000313" key="4">
    <source>
        <dbReference type="Proteomes" id="UP001221898"/>
    </source>
</evidence>
<dbReference type="Gene3D" id="3.90.1200.10">
    <property type="match status" value="1"/>
</dbReference>
<dbReference type="Gene3D" id="1.10.150.240">
    <property type="entry name" value="Putative phosphatase, domain 2"/>
    <property type="match status" value="1"/>
</dbReference>
<dbReference type="PRINTS" id="PR00413">
    <property type="entry name" value="HADHALOGNASE"/>
</dbReference>
<dbReference type="SUPFAM" id="SSF56784">
    <property type="entry name" value="HAD-like"/>
    <property type="match status" value="1"/>
</dbReference>
<organism evidence="3 4">
    <name type="scientific">Aldrovandia affinis</name>
    <dbReference type="NCBI Taxonomy" id="143900"/>
    <lineage>
        <taxon>Eukaryota</taxon>
        <taxon>Metazoa</taxon>
        <taxon>Chordata</taxon>
        <taxon>Craniata</taxon>
        <taxon>Vertebrata</taxon>
        <taxon>Euteleostomi</taxon>
        <taxon>Actinopterygii</taxon>
        <taxon>Neopterygii</taxon>
        <taxon>Teleostei</taxon>
        <taxon>Notacanthiformes</taxon>
        <taxon>Halosauridae</taxon>
        <taxon>Aldrovandia</taxon>
    </lineage>
</organism>
<dbReference type="Gene3D" id="3.40.50.1000">
    <property type="entry name" value="HAD superfamily/HAD-like"/>
    <property type="match status" value="1"/>
</dbReference>
<dbReference type="SUPFAM" id="SSF56112">
    <property type="entry name" value="Protein kinase-like (PK-like)"/>
    <property type="match status" value="1"/>
</dbReference>
<dbReference type="NCBIfam" id="TIGR02247">
    <property type="entry name" value="HAD-1A3-hyp"/>
    <property type="match status" value="1"/>
</dbReference>
<accession>A0AAD7WZI1</accession>
<comment type="caution">
    <text evidence="3">The sequence shown here is derived from an EMBL/GenBank/DDBJ whole genome shotgun (WGS) entry which is preliminary data.</text>
</comment>
<keyword evidence="4" id="KW-1185">Reference proteome</keyword>
<dbReference type="Gene3D" id="3.30.200.20">
    <property type="entry name" value="Phosphorylase Kinase, domain 1"/>
    <property type="match status" value="1"/>
</dbReference>
<evidence type="ECO:0000256" key="1">
    <source>
        <dbReference type="ARBA" id="ARBA00022990"/>
    </source>
</evidence>
<keyword evidence="1" id="KW-0007">Acetylation</keyword>
<dbReference type="InterPro" id="IPR006439">
    <property type="entry name" value="HAD-SF_hydro_IA"/>
</dbReference>
<dbReference type="PANTHER" id="PTHR47829:SF3">
    <property type="entry name" value="AMINOGLYCOSIDE PHOSPHOTRANSFERASE DOMAIN-CONTAINING PROTEIN"/>
    <property type="match status" value="1"/>
</dbReference>
<protein>
    <recommendedName>
        <fullName evidence="2">Aminoglycoside phosphotransferase domain-containing protein</fullName>
    </recommendedName>
</protein>
<dbReference type="CDD" id="cd02603">
    <property type="entry name" value="HAD_sEH-N_like"/>
    <property type="match status" value="1"/>
</dbReference>
<dbReference type="InterPro" id="IPR002575">
    <property type="entry name" value="Aminoglycoside_PTrfase"/>
</dbReference>
<name>A0AAD7WZI1_9TELE</name>
<evidence type="ECO:0000313" key="3">
    <source>
        <dbReference type="EMBL" id="KAJ8415481.1"/>
    </source>
</evidence>
<dbReference type="InterPro" id="IPR011009">
    <property type="entry name" value="Kinase-like_dom_sf"/>
</dbReference>
<reference evidence="3" key="1">
    <citation type="journal article" date="2023" name="Science">
        <title>Genome structures resolve the early diversification of teleost fishes.</title>
        <authorList>
            <person name="Parey E."/>
            <person name="Louis A."/>
            <person name="Montfort J."/>
            <person name="Bouchez O."/>
            <person name="Roques C."/>
            <person name="Iampietro C."/>
            <person name="Lluch J."/>
            <person name="Castinel A."/>
            <person name="Donnadieu C."/>
            <person name="Desvignes T."/>
            <person name="Floi Bucao C."/>
            <person name="Jouanno E."/>
            <person name="Wen M."/>
            <person name="Mejri S."/>
            <person name="Dirks R."/>
            <person name="Jansen H."/>
            <person name="Henkel C."/>
            <person name="Chen W.J."/>
            <person name="Zahm M."/>
            <person name="Cabau C."/>
            <person name="Klopp C."/>
            <person name="Thompson A.W."/>
            <person name="Robinson-Rechavi M."/>
            <person name="Braasch I."/>
            <person name="Lecointre G."/>
            <person name="Bobe J."/>
            <person name="Postlethwait J.H."/>
            <person name="Berthelot C."/>
            <person name="Roest Crollius H."/>
            <person name="Guiguen Y."/>
        </authorList>
    </citation>
    <scope>NUCLEOTIDE SEQUENCE</scope>
    <source>
        <strain evidence="3">NC1722</strain>
    </source>
</reference>
<dbReference type="PANTHER" id="PTHR47829">
    <property type="entry name" value="HYDROLASE, PUTATIVE (AFU_ORTHOLOGUE AFUA_1G12880)-RELATED"/>
    <property type="match status" value="1"/>
</dbReference>
<dbReference type="Pfam" id="PF00702">
    <property type="entry name" value="Hydrolase"/>
    <property type="match status" value="1"/>
</dbReference>
<dbReference type="EMBL" id="JAINUG010000009">
    <property type="protein sequence ID" value="KAJ8415481.1"/>
    <property type="molecule type" value="Genomic_DNA"/>
</dbReference>
<gene>
    <name evidence="3" type="ORF">AAFF_G00424610</name>
</gene>
<dbReference type="CDD" id="cd05154">
    <property type="entry name" value="ACAD10_11_N-like"/>
    <property type="match status" value="1"/>
</dbReference>
<dbReference type="Pfam" id="PF01636">
    <property type="entry name" value="APH"/>
    <property type="match status" value="1"/>
</dbReference>
<dbReference type="SFLD" id="SFLDG01129">
    <property type="entry name" value="C1.5:_HAD__Beta-PGM__Phosphata"/>
    <property type="match status" value="1"/>
</dbReference>
<dbReference type="InterPro" id="IPR023198">
    <property type="entry name" value="PGP-like_dom2"/>
</dbReference>
<dbReference type="InterPro" id="IPR023214">
    <property type="entry name" value="HAD_sf"/>
</dbReference>
<dbReference type="InterPro" id="IPR011945">
    <property type="entry name" value="HAD-SF_ppase_IA/epoxid_hydro_N"/>
</dbReference>
<feature type="domain" description="Aminoglycoside phosphotransferase" evidence="2">
    <location>
        <begin position="286"/>
        <end position="413"/>
    </location>
</feature>
<dbReference type="Proteomes" id="UP001221898">
    <property type="component" value="Unassembled WGS sequence"/>
</dbReference>